<proteinExistence type="predicted"/>
<dbReference type="AlphaFoldDB" id="A0AAU4K402"/>
<dbReference type="Proteomes" id="UP001432128">
    <property type="component" value="Chromosome"/>
</dbReference>
<gene>
    <name evidence="3" type="ORF">OG579_02840</name>
</gene>
<accession>A0AAU4K402</accession>
<evidence type="ECO:0000313" key="3">
    <source>
        <dbReference type="EMBL" id="WUM20785.1"/>
    </source>
</evidence>
<dbReference type="EMBL" id="CP108021">
    <property type="protein sequence ID" value="WUM20785.1"/>
    <property type="molecule type" value="Genomic_DNA"/>
</dbReference>
<protein>
    <submittedName>
        <fullName evidence="3">Uncharacterized protein</fullName>
    </submittedName>
</protein>
<dbReference type="RefSeq" id="WP_328858002.1">
    <property type="nucleotide sequence ID" value="NZ_CP108021.1"/>
</dbReference>
<keyword evidence="4" id="KW-1185">Reference proteome</keyword>
<keyword evidence="2" id="KW-0472">Membrane</keyword>
<evidence type="ECO:0000256" key="2">
    <source>
        <dbReference type="SAM" id="Phobius"/>
    </source>
</evidence>
<reference evidence="3 4" key="1">
    <citation type="submission" date="2022-10" db="EMBL/GenBank/DDBJ databases">
        <title>The complete genomes of actinobacterial strains from the NBC collection.</title>
        <authorList>
            <person name="Joergensen T.S."/>
            <person name="Alvarez Arevalo M."/>
            <person name="Sterndorff E.B."/>
            <person name="Faurdal D."/>
            <person name="Vuksanovic O."/>
            <person name="Mourched A.-S."/>
            <person name="Charusanti P."/>
            <person name="Shaw S."/>
            <person name="Blin K."/>
            <person name="Weber T."/>
        </authorList>
    </citation>
    <scope>NUCLEOTIDE SEQUENCE [LARGE SCALE GENOMIC DNA]</scope>
    <source>
        <strain evidence="3 4">NBC_00319</strain>
    </source>
</reference>
<evidence type="ECO:0000256" key="1">
    <source>
        <dbReference type="SAM" id="MobiDB-lite"/>
    </source>
</evidence>
<sequence length="59" mass="6211">MTIDGLVITAAAITVVWSVFSCAFGVLVAKSIRLADDREPSARDAVPRSGAQRSDQPPP</sequence>
<feature type="compositionally biased region" description="Basic and acidic residues" evidence="1">
    <location>
        <begin position="37"/>
        <end position="46"/>
    </location>
</feature>
<keyword evidence="2" id="KW-1133">Transmembrane helix</keyword>
<name>A0AAU4K402_9NOCA</name>
<feature type="region of interest" description="Disordered" evidence="1">
    <location>
        <begin position="37"/>
        <end position="59"/>
    </location>
</feature>
<keyword evidence="2" id="KW-0812">Transmembrane</keyword>
<organism evidence="3 4">
    <name type="scientific">Williamsia herbipolensis</name>
    <dbReference type="NCBI Taxonomy" id="1603258"/>
    <lineage>
        <taxon>Bacteria</taxon>
        <taxon>Bacillati</taxon>
        <taxon>Actinomycetota</taxon>
        <taxon>Actinomycetes</taxon>
        <taxon>Mycobacteriales</taxon>
        <taxon>Nocardiaceae</taxon>
        <taxon>Williamsia</taxon>
    </lineage>
</organism>
<feature type="transmembrane region" description="Helical" evidence="2">
    <location>
        <begin position="6"/>
        <end position="29"/>
    </location>
</feature>
<evidence type="ECO:0000313" key="4">
    <source>
        <dbReference type="Proteomes" id="UP001432128"/>
    </source>
</evidence>
<dbReference type="KEGG" id="whr:OG579_02840"/>